<dbReference type="EMBL" id="FOFB01000001">
    <property type="protein sequence ID" value="SEP66041.1"/>
    <property type="molecule type" value="Genomic_DNA"/>
</dbReference>
<sequence length="197" mass="20695">MARANSPHTSVNSFPEGTRHRSLPEAASTGKLVAQRPPPTPLLLPLLRKIRSRSGQGQQPAYLSQLLPGENSPPLAARGSINRKTRRAATSSRSSSPPAPQENKVAQRPGPTAAYLSQLLPEGNSPPLAAGGSINWKTRRAATSSHSSSPPAPQENKVAQRPGPTAAYLSQLLPEGNSPPLAAGGSINRKTRHAANR</sequence>
<dbReference type="Proteomes" id="UP000199021">
    <property type="component" value="Unassembled WGS sequence"/>
</dbReference>
<evidence type="ECO:0000313" key="3">
    <source>
        <dbReference type="Proteomes" id="UP000199021"/>
    </source>
</evidence>
<feature type="compositionally biased region" description="Polar residues" evidence="1">
    <location>
        <begin position="1"/>
        <end position="15"/>
    </location>
</feature>
<gene>
    <name evidence="2" type="ORF">SAMN05444359_101391</name>
</gene>
<dbReference type="STRING" id="478744.SAMN05444359_101391"/>
<name>A0A1H8ZP43_9BACT</name>
<protein>
    <submittedName>
        <fullName evidence="2">Uncharacterized protein</fullName>
    </submittedName>
</protein>
<dbReference type="AlphaFoldDB" id="A0A1H8ZP43"/>
<accession>A0A1H8ZP43</accession>
<feature type="region of interest" description="Disordered" evidence="1">
    <location>
        <begin position="1"/>
        <end position="197"/>
    </location>
</feature>
<reference evidence="3" key="1">
    <citation type="submission" date="2016-10" db="EMBL/GenBank/DDBJ databases">
        <authorList>
            <person name="Varghese N."/>
            <person name="Submissions S."/>
        </authorList>
    </citation>
    <scope>NUCLEOTIDE SEQUENCE [LARGE SCALE GENOMIC DNA]</scope>
    <source>
        <strain evidence="3">DSM 24740</strain>
    </source>
</reference>
<organism evidence="2 3">
    <name type="scientific">Neolewinella agarilytica</name>
    <dbReference type="NCBI Taxonomy" id="478744"/>
    <lineage>
        <taxon>Bacteria</taxon>
        <taxon>Pseudomonadati</taxon>
        <taxon>Bacteroidota</taxon>
        <taxon>Saprospiria</taxon>
        <taxon>Saprospirales</taxon>
        <taxon>Lewinellaceae</taxon>
        <taxon>Neolewinella</taxon>
    </lineage>
</organism>
<dbReference type="InParanoid" id="A0A1H8ZP43"/>
<feature type="compositionally biased region" description="Polar residues" evidence="1">
    <location>
        <begin position="53"/>
        <end position="62"/>
    </location>
</feature>
<keyword evidence="3" id="KW-1185">Reference proteome</keyword>
<evidence type="ECO:0000313" key="2">
    <source>
        <dbReference type="EMBL" id="SEP66041.1"/>
    </source>
</evidence>
<evidence type="ECO:0000256" key="1">
    <source>
        <dbReference type="SAM" id="MobiDB-lite"/>
    </source>
</evidence>
<proteinExistence type="predicted"/>